<keyword evidence="4" id="KW-1185">Reference proteome</keyword>
<evidence type="ECO:0000256" key="2">
    <source>
        <dbReference type="SAM" id="MobiDB-lite"/>
    </source>
</evidence>
<dbReference type="OrthoDB" id="3174593at2"/>
<dbReference type="NCBIfam" id="TIGR02607">
    <property type="entry name" value="antidote_HigA"/>
    <property type="match status" value="1"/>
</dbReference>
<evidence type="ECO:0000256" key="1">
    <source>
        <dbReference type="ARBA" id="ARBA00023125"/>
    </source>
</evidence>
<dbReference type="InterPro" id="IPR010982">
    <property type="entry name" value="Lambda_DNA-bd_dom_sf"/>
</dbReference>
<dbReference type="SUPFAM" id="SSF47413">
    <property type="entry name" value="lambda repressor-like DNA-binding domains"/>
    <property type="match status" value="1"/>
</dbReference>
<dbReference type="PANTHER" id="PTHR36924:SF1">
    <property type="entry name" value="ANTITOXIN HIGA-1"/>
    <property type="match status" value="1"/>
</dbReference>
<reference evidence="3 4" key="1">
    <citation type="submission" date="2016-10" db="EMBL/GenBank/DDBJ databases">
        <authorList>
            <person name="de Groot N.N."/>
        </authorList>
    </citation>
    <scope>NUCLEOTIDE SEQUENCE [LARGE SCALE GENOMIC DNA]</scope>
    <source>
        <strain>J11</strain>
        <strain evidence="4">PG 39</strain>
    </source>
</reference>
<accession>A0A1I2SUP5</accession>
<dbReference type="PANTHER" id="PTHR36924">
    <property type="entry name" value="ANTITOXIN HIGA-1"/>
    <property type="match status" value="1"/>
</dbReference>
<sequence>MAGMHGGKYGRGVIDPTDGAPHPGHVLRDSVLRRRKLRAYDLAKAMHVTEADLQKFLEGKTPVTPWWAEQLGRALGDGAELWLSRQARYDEFLAREAKEAKAEENAPAAAAPEN</sequence>
<evidence type="ECO:0000313" key="4">
    <source>
        <dbReference type="Proteomes" id="UP000199065"/>
    </source>
</evidence>
<evidence type="ECO:0000313" key="3">
    <source>
        <dbReference type="EMBL" id="SFG56430.1"/>
    </source>
</evidence>
<dbReference type="GO" id="GO:0003677">
    <property type="term" value="F:DNA binding"/>
    <property type="evidence" value="ECO:0007669"/>
    <property type="project" value="UniProtKB-KW"/>
</dbReference>
<feature type="compositionally biased region" description="Gly residues" evidence="2">
    <location>
        <begin position="1"/>
        <end position="10"/>
    </location>
</feature>
<name>A0A1I2SUP5_9CORY</name>
<dbReference type="Proteomes" id="UP000199065">
    <property type="component" value="Unassembled WGS sequence"/>
</dbReference>
<feature type="region of interest" description="Disordered" evidence="2">
    <location>
        <begin position="1"/>
        <end position="26"/>
    </location>
</feature>
<dbReference type="Gene3D" id="1.10.260.40">
    <property type="entry name" value="lambda repressor-like DNA-binding domains"/>
    <property type="match status" value="1"/>
</dbReference>
<keyword evidence="1" id="KW-0238">DNA-binding</keyword>
<dbReference type="RefSeq" id="WP_092285539.1">
    <property type="nucleotide sequence ID" value="NZ_FOPJ01000006.1"/>
</dbReference>
<dbReference type="InterPro" id="IPR013430">
    <property type="entry name" value="Toxin_antidote_HigA"/>
</dbReference>
<organism evidence="3 4">
    <name type="scientific">Corynebacterium spheniscorum</name>
    <dbReference type="NCBI Taxonomy" id="185761"/>
    <lineage>
        <taxon>Bacteria</taxon>
        <taxon>Bacillati</taxon>
        <taxon>Actinomycetota</taxon>
        <taxon>Actinomycetes</taxon>
        <taxon>Mycobacteriales</taxon>
        <taxon>Corynebacteriaceae</taxon>
        <taxon>Corynebacterium</taxon>
    </lineage>
</organism>
<gene>
    <name evidence="3" type="ORF">SAMN05660282_01255</name>
</gene>
<proteinExistence type="predicted"/>
<dbReference type="AlphaFoldDB" id="A0A1I2SUP5"/>
<dbReference type="EMBL" id="FOPJ01000006">
    <property type="protein sequence ID" value="SFG56430.1"/>
    <property type="molecule type" value="Genomic_DNA"/>
</dbReference>
<protein>
    <submittedName>
        <fullName evidence="3">Addiction module antidote protein, HigA family</fullName>
    </submittedName>
</protein>